<sequence>VVSQKTVAEAEARCQDLQARWDHACKEGFPGSRSEGIGLGRRGGNLVAHFDGNLKHYPSFRADVVYALHLLRKDFKDEEEKVGFIVSHLHGEARAWLRNLWREDGPARRDSDEFIKAMDACFQSTVDVDVARREMHGLRQGKATVRQYHSRFFALLNVLGWEKDSLAVRDLFWKGLHGSVKDELARGDRPQTLADVVQRALTIGVRHEERPWHSEEGRHVRTPARAGRNQWSLVVQRLRQLPEPQRPEQSRRSLLEGPGSVTS</sequence>
<reference evidence="3" key="1">
    <citation type="submission" date="2022-12" db="EMBL/GenBank/DDBJ databases">
        <authorList>
            <person name="Alioto T."/>
            <person name="Alioto T."/>
            <person name="Gomez Garrido J."/>
        </authorList>
    </citation>
    <scope>NUCLEOTIDE SEQUENCE</scope>
</reference>
<proteinExistence type="predicted"/>
<accession>A0AA35QQ22</accession>
<protein>
    <recommendedName>
        <fullName evidence="2">Ty3 transposon capsid-like protein domain-containing protein</fullName>
    </recommendedName>
</protein>
<dbReference type="InterPro" id="IPR032567">
    <property type="entry name" value="RTL1-rel"/>
</dbReference>
<dbReference type="AlphaFoldDB" id="A0AA35QQ22"/>
<feature type="non-terminal residue" evidence="3">
    <location>
        <position position="1"/>
    </location>
</feature>
<evidence type="ECO:0000313" key="4">
    <source>
        <dbReference type="Proteomes" id="UP001178461"/>
    </source>
</evidence>
<feature type="compositionally biased region" description="Basic and acidic residues" evidence="1">
    <location>
        <begin position="245"/>
        <end position="254"/>
    </location>
</feature>
<dbReference type="EMBL" id="CANTUW010000033">
    <property type="protein sequence ID" value="CAI7935026.1"/>
    <property type="molecule type" value="Genomic_DNA"/>
</dbReference>
<dbReference type="Proteomes" id="UP001178461">
    <property type="component" value="Unassembled WGS sequence"/>
</dbReference>
<name>A0AA35QQ22_9SAUR</name>
<dbReference type="PANTHER" id="PTHR15503">
    <property type="entry name" value="LDOC1 RELATED"/>
    <property type="match status" value="1"/>
</dbReference>
<feature type="domain" description="Ty3 transposon capsid-like protein" evidence="2">
    <location>
        <begin position="68"/>
        <end position="201"/>
    </location>
</feature>
<organism evidence="3 4">
    <name type="scientific">Podarcis lilfordi</name>
    <name type="common">Lilford's wall lizard</name>
    <dbReference type="NCBI Taxonomy" id="74358"/>
    <lineage>
        <taxon>Eukaryota</taxon>
        <taxon>Metazoa</taxon>
        <taxon>Chordata</taxon>
        <taxon>Craniata</taxon>
        <taxon>Vertebrata</taxon>
        <taxon>Euteleostomi</taxon>
        <taxon>Lepidosauria</taxon>
        <taxon>Squamata</taxon>
        <taxon>Bifurcata</taxon>
        <taxon>Unidentata</taxon>
        <taxon>Episquamata</taxon>
        <taxon>Laterata</taxon>
        <taxon>Lacertibaenia</taxon>
        <taxon>Lacertidae</taxon>
        <taxon>Podarcis</taxon>
    </lineage>
</organism>
<evidence type="ECO:0000313" key="3">
    <source>
        <dbReference type="EMBL" id="CAI7935026.1"/>
    </source>
</evidence>
<comment type="caution">
    <text evidence="3">The sequence shown here is derived from an EMBL/GenBank/DDBJ whole genome shotgun (WGS) entry which is preliminary data.</text>
</comment>
<feature type="non-terminal residue" evidence="3">
    <location>
        <position position="263"/>
    </location>
</feature>
<keyword evidence="4" id="KW-1185">Reference proteome</keyword>
<evidence type="ECO:0000256" key="1">
    <source>
        <dbReference type="SAM" id="MobiDB-lite"/>
    </source>
</evidence>
<feature type="region of interest" description="Disordered" evidence="1">
    <location>
        <begin position="239"/>
        <end position="263"/>
    </location>
</feature>
<dbReference type="Pfam" id="PF19259">
    <property type="entry name" value="Ty3_capsid"/>
    <property type="match status" value="1"/>
</dbReference>
<evidence type="ECO:0000259" key="2">
    <source>
        <dbReference type="Pfam" id="PF19259"/>
    </source>
</evidence>
<gene>
    <name evidence="3" type="ORF">PODLI_1B000516</name>
</gene>
<dbReference type="InterPro" id="IPR045358">
    <property type="entry name" value="Ty3_capsid"/>
</dbReference>
<dbReference type="PANTHER" id="PTHR15503:SF22">
    <property type="entry name" value="TRANSPOSON TY3-I GAG POLYPROTEIN"/>
    <property type="match status" value="1"/>
</dbReference>